<dbReference type="InterPro" id="IPR029278">
    <property type="entry name" value="Imm26"/>
</dbReference>
<dbReference type="AlphaFoldDB" id="A0A2T6AU74"/>
<keyword evidence="2" id="KW-1185">Reference proteome</keyword>
<evidence type="ECO:0000313" key="1">
    <source>
        <dbReference type="EMBL" id="PTX47371.1"/>
    </source>
</evidence>
<sequence length="156" mass="18108">MSFDLLVKMNPSRKRPKPGDVFVIQPKKGVYYYGRVIRTKMPNKNPMMRGWNLIYIYKVPTEKIVMPDQLNERGLLIPPKIVNNQGWLKGYFQTIGSIPLQEEDYVKDYGFWDAFTKTFVDEEGNKLDFKPKMYSDYGVGSYGSVAYDVQQALEGK</sequence>
<reference evidence="1 2" key="1">
    <citation type="submission" date="2018-04" db="EMBL/GenBank/DDBJ databases">
        <title>Genomic Encyclopedia of Archaeal and Bacterial Type Strains, Phase II (KMG-II): from individual species to whole genera.</title>
        <authorList>
            <person name="Goeker M."/>
        </authorList>
    </citation>
    <scope>NUCLEOTIDE SEQUENCE [LARGE SCALE GENOMIC DNA]</scope>
    <source>
        <strain evidence="1 2">DSM 45787</strain>
    </source>
</reference>
<dbReference type="Proteomes" id="UP000244240">
    <property type="component" value="Unassembled WGS sequence"/>
</dbReference>
<name>A0A2T6AU74_9BACL</name>
<proteinExistence type="predicted"/>
<organism evidence="1 2">
    <name type="scientific">Melghirimyces profundicolus</name>
    <dbReference type="NCBI Taxonomy" id="1242148"/>
    <lineage>
        <taxon>Bacteria</taxon>
        <taxon>Bacillati</taxon>
        <taxon>Bacillota</taxon>
        <taxon>Bacilli</taxon>
        <taxon>Bacillales</taxon>
        <taxon>Thermoactinomycetaceae</taxon>
        <taxon>Melghirimyces</taxon>
    </lineage>
</organism>
<dbReference type="EMBL" id="QBKR01000052">
    <property type="protein sequence ID" value="PTX47371.1"/>
    <property type="molecule type" value="Genomic_DNA"/>
</dbReference>
<dbReference type="Pfam" id="PF15428">
    <property type="entry name" value="Imm26"/>
    <property type="match status" value="1"/>
</dbReference>
<evidence type="ECO:0000313" key="2">
    <source>
        <dbReference type="Proteomes" id="UP000244240"/>
    </source>
</evidence>
<dbReference type="RefSeq" id="WP_108026812.1">
    <property type="nucleotide sequence ID" value="NZ_QBKR01000052.1"/>
</dbReference>
<gene>
    <name evidence="1" type="ORF">C8P63_1522</name>
</gene>
<dbReference type="OrthoDB" id="2218486at2"/>
<accession>A0A2T6AU74</accession>
<comment type="caution">
    <text evidence="1">The sequence shown here is derived from an EMBL/GenBank/DDBJ whole genome shotgun (WGS) entry which is preliminary data.</text>
</comment>
<protein>
    <submittedName>
        <fullName evidence="1">Immunity protein 26 of polymorphic toxin system</fullName>
    </submittedName>
</protein>